<dbReference type="PANTHER" id="PTHR33867">
    <property type="entry name" value="RIBOSOME MATURATION FACTOR RIMP"/>
    <property type="match status" value="1"/>
</dbReference>
<evidence type="ECO:0000313" key="6">
    <source>
        <dbReference type="EMBL" id="MFB9260189.1"/>
    </source>
</evidence>
<organism evidence="6 7">
    <name type="scientific">Dietzia aerolata</name>
    <dbReference type="NCBI Taxonomy" id="595984"/>
    <lineage>
        <taxon>Bacteria</taxon>
        <taxon>Bacillati</taxon>
        <taxon>Actinomycetota</taxon>
        <taxon>Actinomycetes</taxon>
        <taxon>Mycobacteriales</taxon>
        <taxon>Dietziaceae</taxon>
        <taxon>Dietzia</taxon>
    </lineage>
</organism>
<evidence type="ECO:0000256" key="1">
    <source>
        <dbReference type="ARBA" id="ARBA00022490"/>
    </source>
</evidence>
<protein>
    <recommendedName>
        <fullName evidence="3">Ribosome maturation factor RimP</fullName>
    </recommendedName>
</protein>
<evidence type="ECO:0000313" key="7">
    <source>
        <dbReference type="Proteomes" id="UP001589700"/>
    </source>
</evidence>
<accession>A0ABV5JU02</accession>
<dbReference type="InterPro" id="IPR035956">
    <property type="entry name" value="RimP_N_sf"/>
</dbReference>
<dbReference type="SUPFAM" id="SSF75420">
    <property type="entry name" value="YhbC-like, N-terminal domain"/>
    <property type="match status" value="1"/>
</dbReference>
<evidence type="ECO:0000256" key="4">
    <source>
        <dbReference type="SAM" id="MobiDB-lite"/>
    </source>
</evidence>
<dbReference type="Proteomes" id="UP001589700">
    <property type="component" value="Unassembled WGS sequence"/>
</dbReference>
<comment type="function">
    <text evidence="3">Required for maturation of 30S ribosomal subunits.</text>
</comment>
<keyword evidence="1 3" id="KW-0963">Cytoplasm</keyword>
<dbReference type="PANTHER" id="PTHR33867:SF1">
    <property type="entry name" value="RIBOSOME MATURATION FACTOR RIMP"/>
    <property type="match status" value="1"/>
</dbReference>
<sequence>MIVPEPDRAHIRKAVSDRGLDLEELRENDSAATWRVIVVVDGDGGVSLDTLANLSTELDPLAEQWGGPNRAVTLEITSRGVDAPLTEHRHWRRAHGRQVDLEYVEGASGPTRGRVGDLDDAAATVRIVSRAGRRINVDSVPLQDVARAVIRVEFNPAPRDELDLLQDPGATGTGVHEGDDR</sequence>
<evidence type="ECO:0000259" key="5">
    <source>
        <dbReference type="Pfam" id="PF02576"/>
    </source>
</evidence>
<reference evidence="6 7" key="1">
    <citation type="submission" date="2024-09" db="EMBL/GenBank/DDBJ databases">
        <authorList>
            <person name="Sun Q."/>
            <person name="Mori K."/>
        </authorList>
    </citation>
    <scope>NUCLEOTIDE SEQUENCE [LARGE SCALE GENOMIC DNA]</scope>
    <source>
        <strain evidence="6 7">CCM 7659</strain>
    </source>
</reference>
<gene>
    <name evidence="3" type="primary">rimP</name>
    <name evidence="6" type="ORF">ACFFVD_10270</name>
</gene>
<keyword evidence="2 3" id="KW-0690">Ribosome biogenesis</keyword>
<dbReference type="EMBL" id="JBHMDY010000004">
    <property type="protein sequence ID" value="MFB9260189.1"/>
    <property type="molecule type" value="Genomic_DNA"/>
</dbReference>
<dbReference type="InterPro" id="IPR003728">
    <property type="entry name" value="Ribosome_maturation_RimP"/>
</dbReference>
<comment type="subcellular location">
    <subcellularLocation>
        <location evidence="3">Cytoplasm</location>
    </subcellularLocation>
</comment>
<name>A0ABV5JU02_9ACTN</name>
<dbReference type="HAMAP" id="MF_01077">
    <property type="entry name" value="RimP"/>
    <property type="match status" value="1"/>
</dbReference>
<feature type="region of interest" description="Disordered" evidence="4">
    <location>
        <begin position="160"/>
        <end position="181"/>
    </location>
</feature>
<dbReference type="RefSeq" id="WP_182630985.1">
    <property type="nucleotide sequence ID" value="NZ_JAALDM010000022.1"/>
</dbReference>
<evidence type="ECO:0000256" key="3">
    <source>
        <dbReference type="HAMAP-Rule" id="MF_01077"/>
    </source>
</evidence>
<comment type="caution">
    <text evidence="6">The sequence shown here is derived from an EMBL/GenBank/DDBJ whole genome shotgun (WGS) entry which is preliminary data.</text>
</comment>
<proteinExistence type="inferred from homology"/>
<dbReference type="Gene3D" id="3.30.300.70">
    <property type="entry name" value="RimP-like superfamily, N-terminal"/>
    <property type="match status" value="1"/>
</dbReference>
<dbReference type="InterPro" id="IPR028989">
    <property type="entry name" value="RimP_N"/>
</dbReference>
<dbReference type="Pfam" id="PF02576">
    <property type="entry name" value="RimP_N"/>
    <property type="match status" value="1"/>
</dbReference>
<evidence type="ECO:0000256" key="2">
    <source>
        <dbReference type="ARBA" id="ARBA00022517"/>
    </source>
</evidence>
<keyword evidence="7" id="KW-1185">Reference proteome</keyword>
<feature type="domain" description="Ribosome maturation factor RimP N-terminal" evidence="5">
    <location>
        <begin position="11"/>
        <end position="82"/>
    </location>
</feature>
<comment type="similarity">
    <text evidence="3">Belongs to the RimP family.</text>
</comment>